<evidence type="ECO:0000313" key="1">
    <source>
        <dbReference type="EMBL" id="ATB27243.1"/>
    </source>
</evidence>
<organism evidence="1 2">
    <name type="scientific">Melittangium boletus DSM 14713</name>
    <dbReference type="NCBI Taxonomy" id="1294270"/>
    <lineage>
        <taxon>Bacteria</taxon>
        <taxon>Pseudomonadati</taxon>
        <taxon>Myxococcota</taxon>
        <taxon>Myxococcia</taxon>
        <taxon>Myxococcales</taxon>
        <taxon>Cystobacterineae</taxon>
        <taxon>Archangiaceae</taxon>
        <taxon>Melittangium</taxon>
    </lineage>
</organism>
<accession>A0A250I7T2</accession>
<keyword evidence="2" id="KW-1185">Reference proteome</keyword>
<dbReference type="EMBL" id="CP022163">
    <property type="protein sequence ID" value="ATB27243.1"/>
    <property type="molecule type" value="Genomic_DNA"/>
</dbReference>
<dbReference type="Proteomes" id="UP000217289">
    <property type="component" value="Chromosome"/>
</dbReference>
<protein>
    <submittedName>
        <fullName evidence="1">Uncharacterized protein</fullName>
    </submittedName>
</protein>
<evidence type="ECO:0000313" key="2">
    <source>
        <dbReference type="Proteomes" id="UP000217289"/>
    </source>
</evidence>
<sequence length="542" mass="62248">MQEALGHLDRISHELEGHALYRWIGASHLKDSRRHYDCFVPLFGFVMSFPFYNERYLAYGAEEAGHEEGAPLKHAINAHVQEDRTHARLFLADFRKLGLDELWGTRRASSLMWALWVSPLLDPGRAVESQRIQELVGDEAETPAYRYLHLEQLEKDGNLLFSATTRKAVQVMEQTGITPVYFGMHHLERESGHVGGSESEQVTFSAEQTQRALRLVERKHALSVKMNDFMHQFVQKAEEAGGPGPLLSRERTERLRSVREQLAAYRAGHLPAPAWSPRPAHVTEQGELVAAWERHHADFMGHPFAELLRNAQGPEAAFALRCAALLFAPRISALHAFYLQDCRVEEPTTGPGAQTVDFLRRTFSTEAELFFHDWEVLGMDARIPWKPAELLEFWFFDKVYGRPEMEALHEFRRETLRVPNDPLLKYWALLSIHFMSRAFFGHLRALTERFAANNPVSEPLVYLEGTHHLLYGRMASDWRAPTCPTSLAHLPVTEEQRRAVSRMMEAFATYGRRQFDNLARALTTDRERFSFLRESQDASTFV</sequence>
<name>A0A250I7T2_9BACT</name>
<dbReference type="OrthoDB" id="4653716at2"/>
<dbReference type="AlphaFoldDB" id="A0A250I7T2"/>
<proteinExistence type="predicted"/>
<reference evidence="1 2" key="1">
    <citation type="submission" date="2017-06" db="EMBL/GenBank/DDBJ databases">
        <authorList>
            <person name="Kim H.J."/>
            <person name="Triplett B.A."/>
        </authorList>
    </citation>
    <scope>NUCLEOTIDE SEQUENCE [LARGE SCALE GENOMIC DNA]</scope>
    <source>
        <strain evidence="1 2">DSM 14713</strain>
    </source>
</reference>
<gene>
    <name evidence="1" type="ORF">MEBOL_000681</name>
</gene>
<dbReference type="KEGG" id="mbd:MEBOL_000681"/>
<dbReference type="RefSeq" id="WP_157774735.1">
    <property type="nucleotide sequence ID" value="NZ_CP022163.1"/>
</dbReference>